<dbReference type="SUPFAM" id="SSF53474">
    <property type="entry name" value="alpha/beta-Hydrolases"/>
    <property type="match status" value="1"/>
</dbReference>
<organism evidence="3 4">
    <name type="scientific">Cellulomonas fimi</name>
    <dbReference type="NCBI Taxonomy" id="1708"/>
    <lineage>
        <taxon>Bacteria</taxon>
        <taxon>Bacillati</taxon>
        <taxon>Actinomycetota</taxon>
        <taxon>Actinomycetes</taxon>
        <taxon>Micrococcales</taxon>
        <taxon>Cellulomonadaceae</taxon>
        <taxon>Cellulomonas</taxon>
    </lineage>
</organism>
<feature type="domain" description="AB hydrolase-1" evidence="2">
    <location>
        <begin position="92"/>
        <end position="286"/>
    </location>
</feature>
<comment type="caution">
    <text evidence="3">The sequence shown here is derived from an EMBL/GenBank/DDBJ whole genome shotgun (WGS) entry which is preliminary data.</text>
</comment>
<reference evidence="3 4" key="1">
    <citation type="submission" date="2020-04" db="EMBL/GenBank/DDBJ databases">
        <title>Sequencing and Assembly of C. fimi.</title>
        <authorList>
            <person name="Ramsey A.R."/>
        </authorList>
    </citation>
    <scope>NUCLEOTIDE SEQUENCE [LARGE SCALE GENOMIC DNA]</scope>
    <source>
        <strain evidence="3 4">SB</strain>
    </source>
</reference>
<dbReference type="Gene3D" id="3.40.50.1820">
    <property type="entry name" value="alpha/beta hydrolase"/>
    <property type="match status" value="2"/>
</dbReference>
<dbReference type="AlphaFoldDB" id="A0A7Y0LX10"/>
<evidence type="ECO:0000256" key="1">
    <source>
        <dbReference type="SAM" id="MobiDB-lite"/>
    </source>
</evidence>
<dbReference type="InterPro" id="IPR000073">
    <property type="entry name" value="AB_hydrolase_1"/>
</dbReference>
<gene>
    <name evidence="3" type="ORF">HIR71_06180</name>
</gene>
<dbReference type="PANTHER" id="PTHR42886:SF29">
    <property type="entry name" value="PUMMELIG, ISOFORM A"/>
    <property type="match status" value="1"/>
</dbReference>
<evidence type="ECO:0000313" key="3">
    <source>
        <dbReference type="EMBL" id="NMR19812.1"/>
    </source>
</evidence>
<dbReference type="PANTHER" id="PTHR42886">
    <property type="entry name" value="RE40534P-RELATED"/>
    <property type="match status" value="1"/>
</dbReference>
<sequence length="312" mass="33193">MAPTRWSQLASSACRDGGAPTSSRSDAYCCPGSWAICARCSSSVRSCRHRVCQPPAGPSASDPSVGHRAARGVSLASALREEPLSVISPAPVVFVHGVRTSSAIWAEQIAALARHGHETYALDLPGHGSRSGETFTLAAALQTIDEAVRRFPVPPLLVGLSLGGYASLAYAARHEGTIAGVVLAGCSTEIRGKPVGAYRTLAHHVSRTLRPTGGTWHVVTDMLAAMKGHSSLADLRRLLVPVWLVNGRRDILRLEERRYLAARPGIRLTVVPRAGHDVNSHNPIAFNRILLDVMHELRVAAGTLTAPLHAHA</sequence>
<keyword evidence="4" id="KW-1185">Reference proteome</keyword>
<dbReference type="Pfam" id="PF12697">
    <property type="entry name" value="Abhydrolase_6"/>
    <property type="match status" value="1"/>
</dbReference>
<keyword evidence="3" id="KW-0378">Hydrolase</keyword>
<protein>
    <submittedName>
        <fullName evidence="3">Alpha/beta hydrolase</fullName>
    </submittedName>
</protein>
<feature type="compositionally biased region" description="Polar residues" evidence="1">
    <location>
        <begin position="1"/>
        <end position="11"/>
    </location>
</feature>
<dbReference type="InterPro" id="IPR029058">
    <property type="entry name" value="AB_hydrolase_fold"/>
</dbReference>
<evidence type="ECO:0000259" key="2">
    <source>
        <dbReference type="Pfam" id="PF12697"/>
    </source>
</evidence>
<dbReference type="GO" id="GO:0016787">
    <property type="term" value="F:hydrolase activity"/>
    <property type="evidence" value="ECO:0007669"/>
    <property type="project" value="UniProtKB-KW"/>
</dbReference>
<proteinExistence type="predicted"/>
<evidence type="ECO:0000313" key="4">
    <source>
        <dbReference type="Proteomes" id="UP000562124"/>
    </source>
</evidence>
<dbReference type="Proteomes" id="UP000562124">
    <property type="component" value="Unassembled WGS sequence"/>
</dbReference>
<accession>A0A7Y0LX10</accession>
<feature type="region of interest" description="Disordered" evidence="1">
    <location>
        <begin position="1"/>
        <end position="22"/>
    </location>
</feature>
<dbReference type="EMBL" id="JABCJJ010000006">
    <property type="protein sequence ID" value="NMR19812.1"/>
    <property type="molecule type" value="Genomic_DNA"/>
</dbReference>
<name>A0A7Y0LX10_CELFI</name>